<evidence type="ECO:0000313" key="1">
    <source>
        <dbReference type="EMBL" id="RTR40714.1"/>
    </source>
</evidence>
<accession>A0A3S0J9H7</accession>
<dbReference type="OrthoDB" id="5604578at2"/>
<proteinExistence type="predicted"/>
<dbReference type="Pfam" id="PF11697">
    <property type="entry name" value="DUF3293"/>
    <property type="match status" value="1"/>
</dbReference>
<dbReference type="AlphaFoldDB" id="A0A3S0J9H7"/>
<name>A0A3S0J9H7_9GAMM</name>
<organism evidence="1 2">
    <name type="scientific">Shewanella canadensis</name>
    <dbReference type="NCBI Taxonomy" id="271096"/>
    <lineage>
        <taxon>Bacteria</taxon>
        <taxon>Pseudomonadati</taxon>
        <taxon>Pseudomonadota</taxon>
        <taxon>Gammaproteobacteria</taxon>
        <taxon>Alteromonadales</taxon>
        <taxon>Shewanellaceae</taxon>
        <taxon>Shewanella</taxon>
    </lineage>
</organism>
<comment type="caution">
    <text evidence="1">The sequence shown here is derived from an EMBL/GenBank/DDBJ whole genome shotgun (WGS) entry which is preliminary data.</text>
</comment>
<gene>
    <name evidence="1" type="ORF">EKG38_02020</name>
</gene>
<dbReference type="EMBL" id="RXNU01000001">
    <property type="protein sequence ID" value="RTR40714.1"/>
    <property type="molecule type" value="Genomic_DNA"/>
</dbReference>
<dbReference type="Proteomes" id="UP000267448">
    <property type="component" value="Unassembled WGS sequence"/>
</dbReference>
<evidence type="ECO:0000313" key="2">
    <source>
        <dbReference type="Proteomes" id="UP000267448"/>
    </source>
</evidence>
<protein>
    <submittedName>
        <fullName evidence="1">DUF3293 domain-containing protein</fullName>
    </submittedName>
</protein>
<sequence>MSELNSQWQCYQEAEFLFTQALSSELSFAIITAHNPKGQILSASQNRLLDRRLQFEIQQLHRPYRAMIGASADRCHMEKSWAVSIDKASAIRLGCQFNQNAIYFVEHDKLQLIPCLLSKTKQQEEVVIGPFSPRVRLVNELPDFD</sequence>
<dbReference type="RefSeq" id="WP_126518176.1">
    <property type="nucleotide sequence ID" value="NZ_RXNU01000001.1"/>
</dbReference>
<reference evidence="1 2" key="1">
    <citation type="submission" date="2018-12" db="EMBL/GenBank/DDBJ databases">
        <authorList>
            <person name="Yu L."/>
        </authorList>
    </citation>
    <scope>NUCLEOTIDE SEQUENCE [LARGE SCALE GENOMIC DNA]</scope>
    <source>
        <strain evidence="1 2">HAW-EB2</strain>
    </source>
</reference>
<dbReference type="InterPro" id="IPR021710">
    <property type="entry name" value="DUF3293"/>
</dbReference>
<keyword evidence="2" id="KW-1185">Reference proteome</keyword>